<feature type="domain" description="Bacterial Ig" evidence="4">
    <location>
        <begin position="612"/>
        <end position="691"/>
    </location>
</feature>
<evidence type="ECO:0000256" key="2">
    <source>
        <dbReference type="SAM" id="SignalP"/>
    </source>
</evidence>
<evidence type="ECO:0000313" key="5">
    <source>
        <dbReference type="EMBL" id="TYC49874.1"/>
    </source>
</evidence>
<keyword evidence="6" id="KW-1185">Reference proteome</keyword>
<dbReference type="EMBL" id="SDGZ01000013">
    <property type="protein sequence ID" value="TYC49874.1"/>
    <property type="molecule type" value="Genomic_DNA"/>
</dbReference>
<feature type="domain" description="Pesticidal crystal protein Cry22Aa Ig-like" evidence="3">
    <location>
        <begin position="295"/>
        <end position="343"/>
    </location>
</feature>
<feature type="region of interest" description="Disordered" evidence="1">
    <location>
        <begin position="34"/>
        <end position="78"/>
    </location>
</feature>
<feature type="signal peptide" evidence="2">
    <location>
        <begin position="1"/>
        <end position="29"/>
    </location>
</feature>
<proteinExistence type="predicted"/>
<dbReference type="AlphaFoldDB" id="A0A6C2C7J6"/>
<feature type="domain" description="Bacterial Ig" evidence="4">
    <location>
        <begin position="354"/>
        <end position="435"/>
    </location>
</feature>
<dbReference type="RefSeq" id="WP_148622433.1">
    <property type="nucleotide sequence ID" value="NZ_SDGZ01000013.1"/>
</dbReference>
<name>A0A6C2C7J6_9LACO</name>
<reference evidence="5 6" key="1">
    <citation type="submission" date="2019-01" db="EMBL/GenBank/DDBJ databases">
        <title>Weissella sp. nov., a novel lactic acid bacterium isolated from animal feces.</title>
        <authorList>
            <person name="Wang L.-T."/>
        </authorList>
    </citation>
    <scope>NUCLEOTIDE SEQUENCE [LARGE SCALE GENOMIC DNA]</scope>
    <source>
        <strain evidence="5 6">8H-2</strain>
    </source>
</reference>
<feature type="domain" description="Bacterial Ig" evidence="4">
    <location>
        <begin position="442"/>
        <end position="521"/>
    </location>
</feature>
<dbReference type="Proteomes" id="UP000371977">
    <property type="component" value="Unassembled WGS sequence"/>
</dbReference>
<dbReference type="InterPro" id="IPR032179">
    <property type="entry name" value="Cry22Aa_Ig-like"/>
</dbReference>
<gene>
    <name evidence="5" type="ORF">ESZ50_04595</name>
</gene>
<organism evidence="5 6">
    <name type="scientific">Weissella muntiaci</name>
    <dbReference type="NCBI Taxonomy" id="2508881"/>
    <lineage>
        <taxon>Bacteria</taxon>
        <taxon>Bacillati</taxon>
        <taxon>Bacillota</taxon>
        <taxon>Bacilli</taxon>
        <taxon>Lactobacillales</taxon>
        <taxon>Lactobacillaceae</taxon>
        <taxon>Weissella</taxon>
    </lineage>
</organism>
<protein>
    <submittedName>
        <fullName evidence="5">DUF5011 domain-containing protein</fullName>
    </submittedName>
</protein>
<dbReference type="InterPro" id="IPR046746">
    <property type="entry name" value="Big_15"/>
</dbReference>
<evidence type="ECO:0000259" key="3">
    <source>
        <dbReference type="Pfam" id="PF16403"/>
    </source>
</evidence>
<dbReference type="Pfam" id="PF20622">
    <property type="entry name" value="Big_15"/>
    <property type="match status" value="5"/>
</dbReference>
<dbReference type="Pfam" id="PF16403">
    <property type="entry name" value="Bact_surface_Ig-like"/>
    <property type="match status" value="1"/>
</dbReference>
<sequence>MGIKLKQGFAATVVALTFSAQILPVVASANTAADSSTTTSAKTSDAGTTSTAADNQTSAAGQTATGATTDSSSSDTTSVSPYALNLISWGSLDYVGMSNNAQQGLTIENGVTTGVIQMKFDMQSVAGAKWGDKSQFVMKLPQEFAEISQTKEFRDNITGRYRAWTAGIKVKDSNYKSMDIKVENNQIIIDNPKTTDVLGVLPHTTIDLSIDLGKAVTDSGVRVMNSNSGFYDFQAALRGDENTIDWTIGSNESHTKIPIGQIDPGYGNSVPVINTDKLDTDIPLGSTVDDARLLENVTATDKEDGNITNKITIEKNDIKPNTVGEYDVTYAVVDSVGMKTTKTVTFVVSPATTGKITPNDAQEGATKLTGSYTGDVASMDLMVGTTKVESGGIFKNGEFTFYVPENVDLKKSDDVSLIAYDKNGRKLDTKTVKIVDKSVSAGTITPNNYTVGSGNISGTYTGDVTYAKVYVNNQQISVGGDFSNGNFSYYVGNAVANGDNVRIDAYNADNQMVDSKAVTLSTPSVVGSITPAPYTVGSDTITGSYSGAVSYAKVYVNGQQISAGGNFANGSFNYYVGNAIASGNVVTIEAYSADNQKLDSKTVTVNTPSATGSIAPAPYTVGNGLITGTYSGAVSYAKVYVNGQQISAGGDFANGSFSYYVGNAIASGNVVTIEAYSADNQKLDTKSVTVNTPSATGSITPAVYQSGSQFITGTYTGDVSTARLYINGVLTTMGGVFENGNFTYYVGNSISKGQNIVLEAYSADGQKLDSKSITIN</sequence>
<dbReference type="InterPro" id="IPR013783">
    <property type="entry name" value="Ig-like_fold"/>
</dbReference>
<dbReference type="OrthoDB" id="2191864at2"/>
<feature type="chain" id="PRO_5025602490" evidence="2">
    <location>
        <begin position="30"/>
        <end position="776"/>
    </location>
</feature>
<dbReference type="Gene3D" id="2.60.40.10">
    <property type="entry name" value="Immunoglobulins"/>
    <property type="match status" value="1"/>
</dbReference>
<feature type="domain" description="Bacterial Ig" evidence="4">
    <location>
        <begin position="697"/>
        <end position="776"/>
    </location>
</feature>
<accession>A0A6C2C7J6</accession>
<evidence type="ECO:0000313" key="6">
    <source>
        <dbReference type="Proteomes" id="UP000371977"/>
    </source>
</evidence>
<evidence type="ECO:0000256" key="1">
    <source>
        <dbReference type="SAM" id="MobiDB-lite"/>
    </source>
</evidence>
<feature type="domain" description="Bacterial Ig" evidence="4">
    <location>
        <begin position="527"/>
        <end position="606"/>
    </location>
</feature>
<comment type="caution">
    <text evidence="5">The sequence shown here is derived from an EMBL/GenBank/DDBJ whole genome shotgun (WGS) entry which is preliminary data.</text>
</comment>
<keyword evidence="2" id="KW-0732">Signal</keyword>
<evidence type="ECO:0000259" key="4">
    <source>
        <dbReference type="Pfam" id="PF20622"/>
    </source>
</evidence>